<dbReference type="RefSeq" id="WP_183476542.1">
    <property type="nucleotide sequence ID" value="NZ_JACIFO010000002.1"/>
</dbReference>
<proteinExistence type="predicted"/>
<keyword evidence="3" id="KW-1185">Reference proteome</keyword>
<evidence type="ECO:0008006" key="4">
    <source>
        <dbReference type="Google" id="ProtNLM"/>
    </source>
</evidence>
<organism evidence="2 3">
    <name type="scientific">Mesonia hippocampi</name>
    <dbReference type="NCBI Taxonomy" id="1628250"/>
    <lineage>
        <taxon>Bacteria</taxon>
        <taxon>Pseudomonadati</taxon>
        <taxon>Bacteroidota</taxon>
        <taxon>Flavobacteriia</taxon>
        <taxon>Flavobacteriales</taxon>
        <taxon>Flavobacteriaceae</taxon>
        <taxon>Mesonia</taxon>
    </lineage>
</organism>
<protein>
    <recommendedName>
        <fullName evidence="4">DUF5723 domain-containing protein</fullName>
    </recommendedName>
</protein>
<accession>A0A840EN05</accession>
<evidence type="ECO:0000313" key="2">
    <source>
        <dbReference type="EMBL" id="MBB4118451.1"/>
    </source>
</evidence>
<sequence length="447" mass="50251">MKTKLLFLLLLISLDFFAQEHFLGINTSRRVGLLNTQENPAELTNLTHKFDVNLFNISIQAANNKFSFKDLINDNKTFDDYKNDLYTSNTPFSTNIDTKVNLLGLAFKYKDWGFSISNNVYGKFTMTDVNPKLIEVIESDFEQATYIESKDNQRINAIVYSEIALAAAKNIYKTEKHTLNVGVSLKLLSPEAYSNLGVKNLKGTFSNQLNKDTFMQGATAEIDLSYAGQLTDDFENNSYSLFSMGIKGVAADLGINYQLKNEDLTYAYKLNAGISIQNIGSMTFKNNAQHHTYQLAIPENASFDISKFEDVTSAEEFNKILEESGYYTATSSGDNIKVNLPTTISLYADYQVYNNWFATVYTKQKLSKNNKNKNFPTFNTFSIIPRYSSNFFEAYTPLSFNEVSKFTAGLGIRLGGFYIGSSSIFTALGNNAKHFDVHIGARFGLVK</sequence>
<name>A0A840EN05_9FLAO</name>
<comment type="caution">
    <text evidence="2">The sequence shown here is derived from an EMBL/GenBank/DDBJ whole genome shotgun (WGS) entry which is preliminary data.</text>
</comment>
<dbReference type="AlphaFoldDB" id="A0A840EN05"/>
<dbReference type="Proteomes" id="UP000553034">
    <property type="component" value="Unassembled WGS sequence"/>
</dbReference>
<dbReference type="EMBL" id="JACIFO010000002">
    <property type="protein sequence ID" value="MBB4118451.1"/>
    <property type="molecule type" value="Genomic_DNA"/>
</dbReference>
<keyword evidence="1" id="KW-0732">Signal</keyword>
<gene>
    <name evidence="2" type="ORF">GGR32_000725</name>
</gene>
<reference evidence="2 3" key="1">
    <citation type="submission" date="2020-08" db="EMBL/GenBank/DDBJ databases">
        <title>Genomic Encyclopedia of Type Strains, Phase IV (KMG-IV): sequencing the most valuable type-strain genomes for metagenomic binning, comparative biology and taxonomic classification.</title>
        <authorList>
            <person name="Goeker M."/>
        </authorList>
    </citation>
    <scope>NUCLEOTIDE SEQUENCE [LARGE SCALE GENOMIC DNA]</scope>
    <source>
        <strain evidence="2 3">DSM 29568</strain>
    </source>
</reference>
<feature type="chain" id="PRO_5032469552" description="DUF5723 domain-containing protein" evidence="1">
    <location>
        <begin position="19"/>
        <end position="447"/>
    </location>
</feature>
<feature type="signal peptide" evidence="1">
    <location>
        <begin position="1"/>
        <end position="18"/>
    </location>
</feature>
<evidence type="ECO:0000256" key="1">
    <source>
        <dbReference type="SAM" id="SignalP"/>
    </source>
</evidence>
<evidence type="ECO:0000313" key="3">
    <source>
        <dbReference type="Proteomes" id="UP000553034"/>
    </source>
</evidence>